<evidence type="ECO:0000313" key="2">
    <source>
        <dbReference type="Proteomes" id="UP000615446"/>
    </source>
</evidence>
<proteinExistence type="predicted"/>
<name>A0A8H3M3H0_9GLOM</name>
<evidence type="ECO:0000313" key="1">
    <source>
        <dbReference type="EMBL" id="GES97020.1"/>
    </source>
</evidence>
<protein>
    <submittedName>
        <fullName evidence="1">Uncharacterized protein</fullName>
    </submittedName>
</protein>
<gene>
    <name evidence="1" type="ORF">RCL2_002360800</name>
</gene>
<comment type="caution">
    <text evidence="1">The sequence shown here is derived from an EMBL/GenBank/DDBJ whole genome shotgun (WGS) entry which is preliminary data.</text>
</comment>
<accession>A0A8H3M3H0</accession>
<organism evidence="1 2">
    <name type="scientific">Rhizophagus clarus</name>
    <dbReference type="NCBI Taxonomy" id="94130"/>
    <lineage>
        <taxon>Eukaryota</taxon>
        <taxon>Fungi</taxon>
        <taxon>Fungi incertae sedis</taxon>
        <taxon>Mucoromycota</taxon>
        <taxon>Glomeromycotina</taxon>
        <taxon>Glomeromycetes</taxon>
        <taxon>Glomerales</taxon>
        <taxon>Glomeraceae</taxon>
        <taxon>Rhizophagus</taxon>
    </lineage>
</organism>
<reference evidence="1" key="1">
    <citation type="submission" date="2019-10" db="EMBL/GenBank/DDBJ databases">
        <title>Conservation and host-specific expression of non-tandemly repeated heterogenous ribosome RNA gene in arbuscular mycorrhizal fungi.</title>
        <authorList>
            <person name="Maeda T."/>
            <person name="Kobayashi Y."/>
            <person name="Nakagawa T."/>
            <person name="Ezawa T."/>
            <person name="Yamaguchi K."/>
            <person name="Bino T."/>
            <person name="Nishimoto Y."/>
            <person name="Shigenobu S."/>
            <person name="Kawaguchi M."/>
        </authorList>
    </citation>
    <scope>NUCLEOTIDE SEQUENCE</scope>
    <source>
        <strain evidence="1">HR1</strain>
    </source>
</reference>
<dbReference type="Proteomes" id="UP000615446">
    <property type="component" value="Unassembled WGS sequence"/>
</dbReference>
<sequence length="249" mass="29178">MDKGYEDSWSDVDLVAYTSTLKIGISYTNSKGIFPDIDWIIWNKDISTIRLWVTFILENFCYRYLFGWRMVNFLQKAAVRANSATVKVEEILDIANATIVNHDTAEFLKNKLKKILKEMRSLDWHHIVECYKISPEAFTEEFILKDIDDRIRYKANEVKIRMSSPKLMSYLQDLVPKMAQVFDNTDVSRSAKKSRLKTDQAKLGLLNSALHATYGLKFKVIDKSRRYYHLDESFNTKDTPRLPSYQMDE</sequence>
<dbReference type="EMBL" id="BLAL01000254">
    <property type="protein sequence ID" value="GES97020.1"/>
    <property type="molecule type" value="Genomic_DNA"/>
</dbReference>
<dbReference type="OrthoDB" id="2373574at2759"/>
<dbReference type="AlphaFoldDB" id="A0A8H3M3H0"/>